<dbReference type="RefSeq" id="WP_252769827.1">
    <property type="nucleotide sequence ID" value="NZ_JAMXMC010000006.1"/>
</dbReference>
<dbReference type="InterPro" id="IPR008317">
    <property type="entry name" value="UCP030561"/>
</dbReference>
<proteinExistence type="predicted"/>
<feature type="domain" description="SnoaL-like" evidence="1">
    <location>
        <begin position="17"/>
        <end position="115"/>
    </location>
</feature>
<reference evidence="2 3" key="1">
    <citation type="submission" date="2022-06" db="EMBL/GenBank/DDBJ databases">
        <title>Ideonella sp. NS12-5 Genome sequencing and assembly.</title>
        <authorList>
            <person name="Jung Y."/>
        </authorList>
    </citation>
    <scope>NUCLEOTIDE SEQUENCE [LARGE SCALE GENOMIC DNA]</scope>
    <source>
        <strain evidence="2 3">NS12-5</strain>
    </source>
</reference>
<protein>
    <submittedName>
        <fullName evidence="2">Nuclear transport factor 2 family protein</fullName>
    </submittedName>
</protein>
<name>A0ABT1BM64_9BURK</name>
<organism evidence="2 3">
    <name type="scientific">Ideonella oryzae</name>
    <dbReference type="NCBI Taxonomy" id="2937441"/>
    <lineage>
        <taxon>Bacteria</taxon>
        <taxon>Pseudomonadati</taxon>
        <taxon>Pseudomonadota</taxon>
        <taxon>Betaproteobacteria</taxon>
        <taxon>Burkholderiales</taxon>
        <taxon>Sphaerotilaceae</taxon>
        <taxon>Ideonella</taxon>
    </lineage>
</organism>
<dbReference type="EMBL" id="JAMXMC010000006">
    <property type="protein sequence ID" value="MCO5977312.1"/>
    <property type="molecule type" value="Genomic_DNA"/>
</dbReference>
<dbReference type="Proteomes" id="UP001204851">
    <property type="component" value="Unassembled WGS sequence"/>
</dbReference>
<dbReference type="PIRSF" id="PIRSF030561">
    <property type="entry name" value="UCP030561"/>
    <property type="match status" value="1"/>
</dbReference>
<dbReference type="Gene3D" id="3.10.450.50">
    <property type="match status" value="1"/>
</dbReference>
<comment type="caution">
    <text evidence="2">The sequence shown here is derived from an EMBL/GenBank/DDBJ whole genome shotgun (WGS) entry which is preliminary data.</text>
</comment>
<dbReference type="SUPFAM" id="SSF54427">
    <property type="entry name" value="NTF2-like"/>
    <property type="match status" value="1"/>
</dbReference>
<accession>A0ABT1BM64</accession>
<evidence type="ECO:0000313" key="2">
    <source>
        <dbReference type="EMBL" id="MCO5977312.1"/>
    </source>
</evidence>
<dbReference type="InterPro" id="IPR037401">
    <property type="entry name" value="SnoaL-like"/>
</dbReference>
<keyword evidence="3" id="KW-1185">Reference proteome</keyword>
<sequence>MKTYPPSPFSIASEQVVQAQLDAYNARNLEAWLDTYSEDAEQFMLHMGSLAKGREAIRQRMEERFRDPHLHARLVHRTTMENIVVDHELVTRTFPDGLAVVEMICIYEVQAGKIIKASFAIGQARPLPSKP</sequence>
<evidence type="ECO:0000313" key="3">
    <source>
        <dbReference type="Proteomes" id="UP001204851"/>
    </source>
</evidence>
<dbReference type="Pfam" id="PF12680">
    <property type="entry name" value="SnoaL_2"/>
    <property type="match status" value="1"/>
</dbReference>
<gene>
    <name evidence="2" type="ORF">M0L44_11380</name>
</gene>
<dbReference type="InterPro" id="IPR032710">
    <property type="entry name" value="NTF2-like_dom_sf"/>
</dbReference>
<evidence type="ECO:0000259" key="1">
    <source>
        <dbReference type="Pfam" id="PF12680"/>
    </source>
</evidence>